<evidence type="ECO:0000256" key="1">
    <source>
        <dbReference type="SAM" id="MobiDB-lite"/>
    </source>
</evidence>
<name>A0A443I804_BYSSP</name>
<dbReference type="GO" id="GO:0048471">
    <property type="term" value="C:perinuclear region of cytoplasm"/>
    <property type="evidence" value="ECO:0007669"/>
    <property type="project" value="TreeGrafter"/>
</dbReference>
<feature type="region of interest" description="Disordered" evidence="1">
    <location>
        <begin position="336"/>
        <end position="569"/>
    </location>
</feature>
<dbReference type="PANTHER" id="PTHR12323:SF0">
    <property type="entry name" value="CALCIUM HOMEOSTASIS ENDOPLASMIC RETICULUM PROTEIN"/>
    <property type="match status" value="1"/>
</dbReference>
<dbReference type="PANTHER" id="PTHR12323">
    <property type="entry name" value="SR-RELATED CTD ASSOCIATED FACTOR 6"/>
    <property type="match status" value="1"/>
</dbReference>
<dbReference type="STRING" id="264951.A0A443I804"/>
<proteinExistence type="predicted"/>
<dbReference type="InterPro" id="IPR006569">
    <property type="entry name" value="CID_dom"/>
</dbReference>
<keyword evidence="4" id="KW-1185">Reference proteome</keyword>
<gene>
    <name evidence="3" type="ORF">C8Q69DRAFT_454165</name>
</gene>
<evidence type="ECO:0000313" key="4">
    <source>
        <dbReference type="Proteomes" id="UP000283841"/>
    </source>
</evidence>
<feature type="compositionally biased region" description="Basic residues" evidence="1">
    <location>
        <begin position="337"/>
        <end position="361"/>
    </location>
</feature>
<dbReference type="GeneID" id="39598955"/>
<accession>A0A443I804</accession>
<feature type="compositionally biased region" description="Pro residues" evidence="1">
    <location>
        <begin position="446"/>
        <end position="461"/>
    </location>
</feature>
<feature type="compositionally biased region" description="Low complexity" evidence="1">
    <location>
        <begin position="526"/>
        <end position="535"/>
    </location>
</feature>
<dbReference type="Gene3D" id="1.25.40.90">
    <property type="match status" value="1"/>
</dbReference>
<evidence type="ECO:0000313" key="3">
    <source>
        <dbReference type="EMBL" id="RWR00231.1"/>
    </source>
</evidence>
<dbReference type="RefSeq" id="XP_028489875.1">
    <property type="nucleotide sequence ID" value="XM_028629678.1"/>
</dbReference>
<dbReference type="EMBL" id="RCNU01000001">
    <property type="protein sequence ID" value="RWR00231.1"/>
    <property type="molecule type" value="Genomic_DNA"/>
</dbReference>
<feature type="domain" description="CID" evidence="2">
    <location>
        <begin position="25"/>
        <end position="191"/>
    </location>
</feature>
<protein>
    <recommendedName>
        <fullName evidence="2">CID domain-containing protein</fullName>
    </recommendedName>
</protein>
<organism evidence="3 4">
    <name type="scientific">Byssochlamys spectabilis</name>
    <name type="common">Paecilomyces variotii</name>
    <dbReference type="NCBI Taxonomy" id="264951"/>
    <lineage>
        <taxon>Eukaryota</taxon>
        <taxon>Fungi</taxon>
        <taxon>Dikarya</taxon>
        <taxon>Ascomycota</taxon>
        <taxon>Pezizomycotina</taxon>
        <taxon>Eurotiomycetes</taxon>
        <taxon>Eurotiomycetidae</taxon>
        <taxon>Eurotiales</taxon>
        <taxon>Thermoascaceae</taxon>
        <taxon>Paecilomyces</taxon>
    </lineage>
</organism>
<sequence>MASHQIAIAKASFSAGLLRPDPTSVPRDEITGFHSALDKALSHCSPANIQVCKAWLLRNVVQSSNRVGVLGKYLVVLSESFKPTDEKSREPNPQGRREISGKRKRLHILYLLNDLFHHTKYHSENNVAFSTVTGALQPYIIDLIGQAAAFDREKNPKHHRRLDELLDIWKANGYYSSDYVDKLREAVRNSASVDAIKASVGISDANADVAKTATSKDVPFVMPATHGDASTPYYDLPAGNLVPHIIPDSTAPIRPDAVKPLQFLAGPADQKLVTALKKFLKDVDRIYENDEPEHDENTVIDIDEMGQTVVRDETTGEIVGGETYYGWSRGFCEQMKKRSGKISRGRSRSLSRSRSRSRSRSGSRSSSRSPRKRRRYSGSPSSDGRRRSRSRSQSSSPYRRRSRRRHSYSRSRSPSRRRSRSPSREKSYSPRLASPPRSSFPQPHHSYPPPQGIPIPPPPGQFPFAPQNFVPLPGPGGYPIPPPPPPPPNYQGPWPPPPPPPQAGGAFPPPLPGGIDPRTGMPVPGFPFQPQGGQYLPPPPGQYPGSHAPWGHQQPGGRGYPPQGRGGWR</sequence>
<feature type="compositionally biased region" description="Basic residues" evidence="1">
    <location>
        <begin position="398"/>
        <end position="421"/>
    </location>
</feature>
<feature type="compositionally biased region" description="Pro residues" evidence="1">
    <location>
        <begin position="472"/>
        <end position="512"/>
    </location>
</feature>
<comment type="caution">
    <text evidence="3">The sequence shown here is derived from an EMBL/GenBank/DDBJ whole genome shotgun (WGS) entry which is preliminary data.</text>
</comment>
<feature type="compositionally biased region" description="Gly residues" evidence="1">
    <location>
        <begin position="554"/>
        <end position="569"/>
    </location>
</feature>
<dbReference type="GO" id="GO:0006874">
    <property type="term" value="P:intracellular calcium ion homeostasis"/>
    <property type="evidence" value="ECO:0007669"/>
    <property type="project" value="TreeGrafter"/>
</dbReference>
<dbReference type="Proteomes" id="UP000283841">
    <property type="component" value="Unassembled WGS sequence"/>
</dbReference>
<dbReference type="Pfam" id="PF04818">
    <property type="entry name" value="CID"/>
    <property type="match status" value="1"/>
</dbReference>
<reference evidence="3 4" key="1">
    <citation type="journal article" date="2018" name="Front. Microbiol.">
        <title>Genomic and genetic insights into a cosmopolitan fungus, Paecilomyces variotii (Eurotiales).</title>
        <authorList>
            <person name="Urquhart A.S."/>
            <person name="Mondo S.J."/>
            <person name="Makela M.R."/>
            <person name="Hane J.K."/>
            <person name="Wiebenga A."/>
            <person name="He G."/>
            <person name="Mihaltcheva S."/>
            <person name="Pangilinan J."/>
            <person name="Lipzen A."/>
            <person name="Barry K."/>
            <person name="de Vries R.P."/>
            <person name="Grigoriev I.V."/>
            <person name="Idnurm A."/>
        </authorList>
    </citation>
    <scope>NUCLEOTIDE SEQUENCE [LARGE SCALE GENOMIC DNA]</scope>
    <source>
        <strain evidence="3 4">CBS 101075</strain>
    </source>
</reference>
<dbReference type="InterPro" id="IPR008942">
    <property type="entry name" value="ENTH_VHS"/>
</dbReference>
<dbReference type="PROSITE" id="PS51391">
    <property type="entry name" value="CID"/>
    <property type="match status" value="1"/>
</dbReference>
<evidence type="ECO:0000259" key="2">
    <source>
        <dbReference type="PROSITE" id="PS51391"/>
    </source>
</evidence>
<dbReference type="VEuPathDB" id="FungiDB:C8Q69DRAFT_454165"/>
<dbReference type="AlphaFoldDB" id="A0A443I804"/>